<dbReference type="PANTHER" id="PTHR33639">
    <property type="entry name" value="THIOL-DISULFIDE OXIDOREDUCTASE DCC"/>
    <property type="match status" value="1"/>
</dbReference>
<dbReference type="InterPro" id="IPR007263">
    <property type="entry name" value="DCC1-like"/>
</dbReference>
<accession>A0A1H1YYU8</accession>
<dbReference type="PANTHER" id="PTHR33639:SF2">
    <property type="entry name" value="DUF393 DOMAIN-CONTAINING PROTEIN"/>
    <property type="match status" value="1"/>
</dbReference>
<name>A0A1H1YYU8_9BRAD</name>
<protein>
    <submittedName>
        <fullName evidence="1">Predicted thiol-disulfide oxidoreductase YuxK, DCC family</fullName>
    </submittedName>
</protein>
<gene>
    <name evidence="1" type="ORF">SAMN05444158_5093</name>
</gene>
<evidence type="ECO:0000313" key="1">
    <source>
        <dbReference type="EMBL" id="SDT26492.1"/>
    </source>
</evidence>
<organism evidence="1 2">
    <name type="scientific">Bradyrhizobium canariense</name>
    <dbReference type="NCBI Taxonomy" id="255045"/>
    <lineage>
        <taxon>Bacteria</taxon>
        <taxon>Pseudomonadati</taxon>
        <taxon>Pseudomonadota</taxon>
        <taxon>Alphaproteobacteria</taxon>
        <taxon>Hyphomicrobiales</taxon>
        <taxon>Nitrobacteraceae</taxon>
        <taxon>Bradyrhizobium</taxon>
    </lineage>
</organism>
<sequence length="140" mass="15758">MTVGASNAWPDDDVILYDGVCVFCSRWVRFIAARDVNRRFRFTAVQSAYGTRLAQAFGIDPADPDTNAVVHGGIAYFKSDAALTVLSQLPGWQWARVLRIVPKPLRDAVYSLVARNRYRIFGKYEACFVPDAELRARVIE</sequence>
<proteinExistence type="predicted"/>
<dbReference type="AlphaFoldDB" id="A0A1H1YYU8"/>
<dbReference type="Pfam" id="PF04134">
    <property type="entry name" value="DCC1-like"/>
    <property type="match status" value="1"/>
</dbReference>
<dbReference type="InterPro" id="IPR052927">
    <property type="entry name" value="DCC_oxidoreductase"/>
</dbReference>
<dbReference type="Proteomes" id="UP000243904">
    <property type="component" value="Chromosome I"/>
</dbReference>
<keyword evidence="2" id="KW-1185">Reference proteome</keyword>
<reference evidence="2" key="1">
    <citation type="submission" date="2016-10" db="EMBL/GenBank/DDBJ databases">
        <authorList>
            <person name="Varghese N."/>
            <person name="Submissions S."/>
        </authorList>
    </citation>
    <scope>NUCLEOTIDE SEQUENCE [LARGE SCALE GENOMIC DNA]</scope>
    <source>
        <strain evidence="2">GAS369</strain>
    </source>
</reference>
<dbReference type="EMBL" id="LT629750">
    <property type="protein sequence ID" value="SDT26492.1"/>
    <property type="molecule type" value="Genomic_DNA"/>
</dbReference>
<dbReference type="GO" id="GO:0015035">
    <property type="term" value="F:protein-disulfide reductase activity"/>
    <property type="evidence" value="ECO:0007669"/>
    <property type="project" value="InterPro"/>
</dbReference>
<evidence type="ECO:0000313" key="2">
    <source>
        <dbReference type="Proteomes" id="UP000243904"/>
    </source>
</evidence>